<dbReference type="AlphaFoldDB" id="A0A7C3VRD2"/>
<sequence length="91" mass="10330">MKINVSIFRHRTGETGISARPILTSPRQQYFAPKEGQQKAPIWLPRTVREALPSASRFCRPIPAVVLSSVLEEYPPLPSQYFSKPPQENHC</sequence>
<reference evidence="1" key="1">
    <citation type="journal article" date="2020" name="mSystems">
        <title>Genome- and Community-Level Interaction Insights into Carbon Utilization and Element Cycling Functions of Hydrothermarchaeota in Hydrothermal Sediment.</title>
        <authorList>
            <person name="Zhou Z."/>
            <person name="Liu Y."/>
            <person name="Xu W."/>
            <person name="Pan J."/>
            <person name="Luo Z.H."/>
            <person name="Li M."/>
        </authorList>
    </citation>
    <scope>NUCLEOTIDE SEQUENCE [LARGE SCALE GENOMIC DNA]</scope>
    <source>
        <strain evidence="1">SpSt-374</strain>
    </source>
</reference>
<comment type="caution">
    <text evidence="1">The sequence shown here is derived from an EMBL/GenBank/DDBJ whole genome shotgun (WGS) entry which is preliminary data.</text>
</comment>
<accession>A0A7C3VRD2</accession>
<evidence type="ECO:0000313" key="1">
    <source>
        <dbReference type="EMBL" id="HGG00135.1"/>
    </source>
</evidence>
<dbReference type="EMBL" id="DSPX01000052">
    <property type="protein sequence ID" value="HGG00135.1"/>
    <property type="molecule type" value="Genomic_DNA"/>
</dbReference>
<name>A0A7C3VRD2_9CYAN</name>
<proteinExistence type="predicted"/>
<protein>
    <submittedName>
        <fullName evidence="1">Uncharacterized protein</fullName>
    </submittedName>
</protein>
<gene>
    <name evidence="1" type="ORF">ENR15_05595</name>
</gene>
<organism evidence="1">
    <name type="scientific">Planktothricoides sp. SpSt-374</name>
    <dbReference type="NCBI Taxonomy" id="2282167"/>
    <lineage>
        <taxon>Bacteria</taxon>
        <taxon>Bacillati</taxon>
        <taxon>Cyanobacteriota</taxon>
        <taxon>Cyanophyceae</taxon>
        <taxon>Oscillatoriophycideae</taxon>
        <taxon>Oscillatoriales</taxon>
        <taxon>Oscillatoriaceae</taxon>
        <taxon>Planktothricoides</taxon>
    </lineage>
</organism>